<dbReference type="AlphaFoldDB" id="A0A0B0P8I4"/>
<reference evidence="2" key="1">
    <citation type="submission" date="2014-09" db="EMBL/GenBank/DDBJ databases">
        <authorList>
            <person name="Mudge J."/>
            <person name="Ramaraj T."/>
            <person name="Lindquist I.E."/>
            <person name="Bharti A.K."/>
            <person name="Sundararajan A."/>
            <person name="Cameron C.T."/>
            <person name="Woodward J.E."/>
            <person name="May G.D."/>
            <person name="Brubaker C."/>
            <person name="Broadhvest J."/>
            <person name="Wilkins T.A."/>
        </authorList>
    </citation>
    <scope>NUCLEOTIDE SEQUENCE</scope>
    <source>
        <strain evidence="2">cv. AKA8401</strain>
    </source>
</reference>
<accession>A0A0B0P8I4</accession>
<evidence type="ECO:0000313" key="1">
    <source>
        <dbReference type="EMBL" id="KHG21227.1"/>
    </source>
</evidence>
<evidence type="ECO:0000313" key="2">
    <source>
        <dbReference type="Proteomes" id="UP000032142"/>
    </source>
</evidence>
<name>A0A0B0P8I4_GOSAR</name>
<gene>
    <name evidence="1" type="ORF">F383_08637</name>
</gene>
<protein>
    <submittedName>
        <fullName evidence="1">Uncharacterized protein</fullName>
    </submittedName>
</protein>
<sequence>MPWSYSHTYTGILCYDICILAIPKVHMGLLDAITRSN</sequence>
<dbReference type="Proteomes" id="UP000032142">
    <property type="component" value="Unassembled WGS sequence"/>
</dbReference>
<proteinExistence type="predicted"/>
<dbReference type="EMBL" id="KN417913">
    <property type="protein sequence ID" value="KHG21227.1"/>
    <property type="molecule type" value="Genomic_DNA"/>
</dbReference>
<keyword evidence="2" id="KW-1185">Reference proteome</keyword>
<organism evidence="1 2">
    <name type="scientific">Gossypium arboreum</name>
    <name type="common">Tree cotton</name>
    <name type="synonym">Gossypium nanking</name>
    <dbReference type="NCBI Taxonomy" id="29729"/>
    <lineage>
        <taxon>Eukaryota</taxon>
        <taxon>Viridiplantae</taxon>
        <taxon>Streptophyta</taxon>
        <taxon>Embryophyta</taxon>
        <taxon>Tracheophyta</taxon>
        <taxon>Spermatophyta</taxon>
        <taxon>Magnoliopsida</taxon>
        <taxon>eudicotyledons</taxon>
        <taxon>Gunneridae</taxon>
        <taxon>Pentapetalae</taxon>
        <taxon>rosids</taxon>
        <taxon>malvids</taxon>
        <taxon>Malvales</taxon>
        <taxon>Malvaceae</taxon>
        <taxon>Malvoideae</taxon>
        <taxon>Gossypium</taxon>
    </lineage>
</organism>